<sequence length="47" mass="5084">MARRTGRNSSAHYGRANARVQDTVHARDGGPVWYPTAARSGDILDTA</sequence>
<reference evidence="2 3" key="1">
    <citation type="submission" date="2014-01" db="EMBL/GenBank/DDBJ databases">
        <authorList>
            <person name="Dobos K."/>
            <person name="Lenaerts A."/>
            <person name="Ordway D."/>
            <person name="DeGroote M.A."/>
            <person name="Parker T."/>
            <person name="Sizemore C."/>
            <person name="Tallon L.J."/>
            <person name="Sadzewicz L.K."/>
            <person name="Sengamalay N."/>
            <person name="Fraser C.M."/>
            <person name="Hine E."/>
            <person name="Shefchek K.A."/>
            <person name="Das S.P."/>
            <person name="Tettelin H."/>
        </authorList>
    </citation>
    <scope>NUCLEOTIDE SEQUENCE [LARGE SCALE GENOMIC DNA]</scope>
    <source>
        <strain evidence="2 3">Harvey</strain>
    </source>
</reference>
<evidence type="ECO:0000256" key="1">
    <source>
        <dbReference type="SAM" id="MobiDB-lite"/>
    </source>
</evidence>
<comment type="caution">
    <text evidence="2">The sequence shown here is derived from an EMBL/GenBank/DDBJ whole genome shotgun (WGS) entry which is preliminary data.</text>
</comment>
<name>A0ABP3ACI2_MYCUL</name>
<gene>
    <name evidence="2" type="ORF">I551_4909</name>
</gene>
<accession>A0ABP3ACI2</accession>
<dbReference type="Proteomes" id="UP000020681">
    <property type="component" value="Unassembled WGS sequence"/>
</dbReference>
<organism evidence="2 3">
    <name type="scientific">Mycobacterium ulcerans str. Harvey</name>
    <dbReference type="NCBI Taxonomy" id="1299332"/>
    <lineage>
        <taxon>Bacteria</taxon>
        <taxon>Bacillati</taxon>
        <taxon>Actinomycetota</taxon>
        <taxon>Actinomycetes</taxon>
        <taxon>Mycobacteriales</taxon>
        <taxon>Mycobacteriaceae</taxon>
        <taxon>Mycobacterium</taxon>
        <taxon>Mycobacterium ulcerans group</taxon>
    </lineage>
</organism>
<evidence type="ECO:0000313" key="2">
    <source>
        <dbReference type="EMBL" id="EUA88614.1"/>
    </source>
</evidence>
<protein>
    <submittedName>
        <fullName evidence="2">Uncharacterized protein</fullName>
    </submittedName>
</protein>
<dbReference type="EMBL" id="JAOL01000138">
    <property type="protein sequence ID" value="EUA88614.1"/>
    <property type="molecule type" value="Genomic_DNA"/>
</dbReference>
<proteinExistence type="predicted"/>
<feature type="region of interest" description="Disordered" evidence="1">
    <location>
        <begin position="1"/>
        <end position="47"/>
    </location>
</feature>
<keyword evidence="3" id="KW-1185">Reference proteome</keyword>
<evidence type="ECO:0000313" key="3">
    <source>
        <dbReference type="Proteomes" id="UP000020681"/>
    </source>
</evidence>